<reference evidence="1 2" key="1">
    <citation type="journal article" date="2015" name="Genome Biol.">
        <title>Comparative genomics of Steinernema reveals deeply conserved gene regulatory networks.</title>
        <authorList>
            <person name="Dillman A.R."/>
            <person name="Macchietto M."/>
            <person name="Porter C.F."/>
            <person name="Rogers A."/>
            <person name="Williams B."/>
            <person name="Antoshechkin I."/>
            <person name="Lee M.M."/>
            <person name="Goodwin Z."/>
            <person name="Lu X."/>
            <person name="Lewis E.E."/>
            <person name="Goodrich-Blair H."/>
            <person name="Stock S.P."/>
            <person name="Adams B.J."/>
            <person name="Sternberg P.W."/>
            <person name="Mortazavi A."/>
        </authorList>
    </citation>
    <scope>NUCLEOTIDE SEQUENCE [LARGE SCALE GENOMIC DNA]</scope>
    <source>
        <strain evidence="1 2">ALL</strain>
    </source>
</reference>
<organism evidence="1 2">
    <name type="scientific">Steinernema carpocapsae</name>
    <name type="common">Entomopathogenic nematode</name>
    <dbReference type="NCBI Taxonomy" id="34508"/>
    <lineage>
        <taxon>Eukaryota</taxon>
        <taxon>Metazoa</taxon>
        <taxon>Ecdysozoa</taxon>
        <taxon>Nematoda</taxon>
        <taxon>Chromadorea</taxon>
        <taxon>Rhabditida</taxon>
        <taxon>Tylenchina</taxon>
        <taxon>Panagrolaimomorpha</taxon>
        <taxon>Strongyloidoidea</taxon>
        <taxon>Steinernematidae</taxon>
        <taxon>Steinernema</taxon>
    </lineage>
</organism>
<protein>
    <submittedName>
        <fullName evidence="1">Uncharacterized protein</fullName>
    </submittedName>
</protein>
<evidence type="ECO:0000313" key="1">
    <source>
        <dbReference type="EMBL" id="TKR70638.1"/>
    </source>
</evidence>
<dbReference type="AlphaFoldDB" id="A0A4U5MMC4"/>
<accession>A0A4U5MMC4</accession>
<sequence length="149" mass="17108">MSVLNFDTGVQSFLEILQNARDHFCSNFVPRLLQSAFQRFNRLVLGCAGFLLHDPPDREVERVEIWRIREPNVLRPESRKIGLTPFDRFLSAVSRGPVLLKPPVDVFSVFFSPGDDGPFQNQQNQLPIRLRVRLFGPLSVFMDNPVKTL</sequence>
<comment type="caution">
    <text evidence="1">The sequence shown here is derived from an EMBL/GenBank/DDBJ whole genome shotgun (WGS) entry which is preliminary data.</text>
</comment>
<gene>
    <name evidence="1" type="ORF">L596_022638</name>
</gene>
<dbReference type="EMBL" id="AZBU02000007">
    <property type="protein sequence ID" value="TKR70638.1"/>
    <property type="molecule type" value="Genomic_DNA"/>
</dbReference>
<proteinExistence type="predicted"/>
<reference evidence="1 2" key="2">
    <citation type="journal article" date="2019" name="G3 (Bethesda)">
        <title>Hybrid Assembly of the Genome of the Entomopathogenic Nematode Steinernema carpocapsae Identifies the X-Chromosome.</title>
        <authorList>
            <person name="Serra L."/>
            <person name="Macchietto M."/>
            <person name="Macias-Munoz A."/>
            <person name="McGill C.J."/>
            <person name="Rodriguez I.M."/>
            <person name="Rodriguez B."/>
            <person name="Murad R."/>
            <person name="Mortazavi A."/>
        </authorList>
    </citation>
    <scope>NUCLEOTIDE SEQUENCE [LARGE SCALE GENOMIC DNA]</scope>
    <source>
        <strain evidence="1 2">ALL</strain>
    </source>
</reference>
<evidence type="ECO:0000313" key="2">
    <source>
        <dbReference type="Proteomes" id="UP000298663"/>
    </source>
</evidence>
<dbReference type="Proteomes" id="UP000298663">
    <property type="component" value="Unassembled WGS sequence"/>
</dbReference>
<name>A0A4U5MMC4_STECR</name>
<keyword evidence="2" id="KW-1185">Reference proteome</keyword>